<dbReference type="SUPFAM" id="SSF56672">
    <property type="entry name" value="DNA/RNA polymerases"/>
    <property type="match status" value="1"/>
</dbReference>
<keyword evidence="2" id="KW-0808">Transferase</keyword>
<dbReference type="GO" id="GO:0000724">
    <property type="term" value="P:double-strand break repair via homologous recombination"/>
    <property type="evidence" value="ECO:0007669"/>
    <property type="project" value="TreeGrafter"/>
</dbReference>
<dbReference type="InterPro" id="IPR006134">
    <property type="entry name" value="DNA-dir_DNA_pol_B_multi_dom"/>
</dbReference>
<dbReference type="GO" id="GO:0003677">
    <property type="term" value="F:DNA binding"/>
    <property type="evidence" value="ECO:0007669"/>
    <property type="project" value="InterPro"/>
</dbReference>
<dbReference type="Proteomes" id="UP001054857">
    <property type="component" value="Unassembled WGS sequence"/>
</dbReference>
<evidence type="ECO:0000313" key="6">
    <source>
        <dbReference type="EMBL" id="GFR46655.1"/>
    </source>
</evidence>
<evidence type="ECO:0000256" key="1">
    <source>
        <dbReference type="ARBA" id="ARBA00012417"/>
    </source>
</evidence>
<accession>A0AAD3HNC0</accession>
<evidence type="ECO:0000259" key="5">
    <source>
        <dbReference type="Pfam" id="PF00136"/>
    </source>
</evidence>
<evidence type="ECO:0000313" key="7">
    <source>
        <dbReference type="Proteomes" id="UP001054857"/>
    </source>
</evidence>
<dbReference type="PANTHER" id="PTHR45812:SF1">
    <property type="entry name" value="DNA POLYMERASE ZETA CATALYTIC SUBUNIT"/>
    <property type="match status" value="1"/>
</dbReference>
<protein>
    <recommendedName>
        <fullName evidence="1">DNA-directed DNA polymerase</fullName>
        <ecNumber evidence="1">2.7.7.7</ecNumber>
    </recommendedName>
</protein>
<keyword evidence="7" id="KW-1185">Reference proteome</keyword>
<dbReference type="PANTHER" id="PTHR45812">
    <property type="entry name" value="DNA POLYMERASE ZETA CATALYTIC SUBUNIT"/>
    <property type="match status" value="1"/>
</dbReference>
<dbReference type="InterPro" id="IPR043502">
    <property type="entry name" value="DNA/RNA_pol_sf"/>
</dbReference>
<dbReference type="GO" id="GO:0016035">
    <property type="term" value="C:zeta DNA polymerase complex"/>
    <property type="evidence" value="ECO:0007669"/>
    <property type="project" value="InterPro"/>
</dbReference>
<gene>
    <name evidence="6" type="ORF">Agub_g8266</name>
</gene>
<feature type="domain" description="DNA-directed DNA polymerase family B multifunctional" evidence="5">
    <location>
        <begin position="10"/>
        <end position="124"/>
    </location>
</feature>
<dbReference type="AlphaFoldDB" id="A0AAD3HNC0"/>
<feature type="non-terminal residue" evidence="6">
    <location>
        <position position="125"/>
    </location>
</feature>
<dbReference type="Gene3D" id="1.10.132.60">
    <property type="entry name" value="DNA polymerase family B, C-terminal domain"/>
    <property type="match status" value="1"/>
</dbReference>
<dbReference type="GO" id="GO:0000166">
    <property type="term" value="F:nucleotide binding"/>
    <property type="evidence" value="ECO:0007669"/>
    <property type="project" value="InterPro"/>
</dbReference>
<reference evidence="6 7" key="1">
    <citation type="journal article" date="2021" name="Sci. Rep.">
        <title>Genome sequencing of the multicellular alga Astrephomene provides insights into convergent evolution of germ-soma differentiation.</title>
        <authorList>
            <person name="Yamashita S."/>
            <person name="Yamamoto K."/>
            <person name="Matsuzaki R."/>
            <person name="Suzuki S."/>
            <person name="Yamaguchi H."/>
            <person name="Hirooka S."/>
            <person name="Minakuchi Y."/>
            <person name="Miyagishima S."/>
            <person name="Kawachi M."/>
            <person name="Toyoda A."/>
            <person name="Nozaki H."/>
        </authorList>
    </citation>
    <scope>NUCLEOTIDE SEQUENCE [LARGE SCALE GENOMIC DNA]</scope>
    <source>
        <strain evidence="6 7">NIES-4017</strain>
    </source>
</reference>
<comment type="caution">
    <text evidence="6">The sequence shown here is derived from an EMBL/GenBank/DDBJ whole genome shotgun (WGS) entry which is preliminary data.</text>
</comment>
<evidence type="ECO:0000256" key="4">
    <source>
        <dbReference type="ARBA" id="ARBA00022932"/>
    </source>
</evidence>
<dbReference type="Pfam" id="PF00136">
    <property type="entry name" value="DNA_pol_B"/>
    <property type="match status" value="1"/>
</dbReference>
<evidence type="ECO:0000256" key="3">
    <source>
        <dbReference type="ARBA" id="ARBA00022695"/>
    </source>
</evidence>
<evidence type="ECO:0000256" key="2">
    <source>
        <dbReference type="ARBA" id="ARBA00022679"/>
    </source>
</evidence>
<name>A0AAD3HNC0_9CHLO</name>
<feature type="non-terminal residue" evidence="6">
    <location>
        <position position="1"/>
    </location>
</feature>
<organism evidence="6 7">
    <name type="scientific">Astrephomene gubernaculifera</name>
    <dbReference type="NCBI Taxonomy" id="47775"/>
    <lineage>
        <taxon>Eukaryota</taxon>
        <taxon>Viridiplantae</taxon>
        <taxon>Chlorophyta</taxon>
        <taxon>core chlorophytes</taxon>
        <taxon>Chlorophyceae</taxon>
        <taxon>CS clade</taxon>
        <taxon>Chlamydomonadales</taxon>
        <taxon>Astrephomenaceae</taxon>
        <taxon>Astrephomene</taxon>
    </lineage>
</organism>
<dbReference type="GO" id="GO:0005634">
    <property type="term" value="C:nucleus"/>
    <property type="evidence" value="ECO:0007669"/>
    <property type="project" value="TreeGrafter"/>
</dbReference>
<sequence>LRLLFSSRDLSQVKSYLLRQWTKMLSNRVSLQDFVFAKEVRLGTYSSNAATVPPAAMVAAKAMAADPRAEPRYGERVPYVVVYGEPGARLVDVVVSPHVLVESGGGLRLNATYYITKQIIPALDR</sequence>
<dbReference type="EC" id="2.7.7.7" evidence="1"/>
<dbReference type="InterPro" id="IPR042087">
    <property type="entry name" value="DNA_pol_B_thumb"/>
</dbReference>
<keyword evidence="4" id="KW-0239">DNA-directed DNA polymerase</keyword>
<dbReference type="GO" id="GO:0003887">
    <property type="term" value="F:DNA-directed DNA polymerase activity"/>
    <property type="evidence" value="ECO:0007669"/>
    <property type="project" value="UniProtKB-KW"/>
</dbReference>
<dbReference type="EMBL" id="BMAR01000015">
    <property type="protein sequence ID" value="GFR46655.1"/>
    <property type="molecule type" value="Genomic_DNA"/>
</dbReference>
<dbReference type="GO" id="GO:0042276">
    <property type="term" value="P:error-prone translesion synthesis"/>
    <property type="evidence" value="ECO:0007669"/>
    <property type="project" value="TreeGrafter"/>
</dbReference>
<proteinExistence type="predicted"/>
<dbReference type="InterPro" id="IPR030559">
    <property type="entry name" value="PolZ_Rev3"/>
</dbReference>
<keyword evidence="3" id="KW-0548">Nucleotidyltransferase</keyword>